<dbReference type="SUPFAM" id="SSF49464">
    <property type="entry name" value="Carboxypeptidase regulatory domain-like"/>
    <property type="match status" value="1"/>
</dbReference>
<evidence type="ECO:0000259" key="11">
    <source>
        <dbReference type="Pfam" id="PF00593"/>
    </source>
</evidence>
<protein>
    <submittedName>
        <fullName evidence="13">TonB-dependent receptor</fullName>
    </submittedName>
</protein>
<dbReference type="Pfam" id="PF07715">
    <property type="entry name" value="Plug"/>
    <property type="match status" value="1"/>
</dbReference>
<keyword evidence="6 8" id="KW-0472">Membrane</keyword>
<feature type="chain" id="PRO_5046543467" evidence="10">
    <location>
        <begin position="26"/>
        <end position="1031"/>
    </location>
</feature>
<name>A0ABS3QJ62_9BACT</name>
<proteinExistence type="inferred from homology"/>
<dbReference type="InterPro" id="IPR023996">
    <property type="entry name" value="TonB-dep_OMP_SusC/RagA"/>
</dbReference>
<comment type="subcellular location">
    <subcellularLocation>
        <location evidence="1 8">Cell outer membrane</location>
        <topology evidence="1 8">Multi-pass membrane protein</topology>
    </subcellularLocation>
</comment>
<dbReference type="InterPro" id="IPR039426">
    <property type="entry name" value="TonB-dep_rcpt-like"/>
</dbReference>
<dbReference type="PROSITE" id="PS52016">
    <property type="entry name" value="TONB_DEPENDENT_REC_3"/>
    <property type="match status" value="1"/>
</dbReference>
<organism evidence="13 14">
    <name type="scientific">Hymenobacter negativus</name>
    <dbReference type="NCBI Taxonomy" id="2795026"/>
    <lineage>
        <taxon>Bacteria</taxon>
        <taxon>Pseudomonadati</taxon>
        <taxon>Bacteroidota</taxon>
        <taxon>Cytophagia</taxon>
        <taxon>Cytophagales</taxon>
        <taxon>Hymenobacteraceae</taxon>
        <taxon>Hymenobacter</taxon>
    </lineage>
</organism>
<evidence type="ECO:0000313" key="14">
    <source>
        <dbReference type="Proteomes" id="UP000664369"/>
    </source>
</evidence>
<accession>A0ABS3QJ62</accession>
<keyword evidence="10" id="KW-0732">Signal</keyword>
<evidence type="ECO:0000256" key="9">
    <source>
        <dbReference type="RuleBase" id="RU003357"/>
    </source>
</evidence>
<sequence>MNNAYKFLGLLGLGLAMAVPEPVAAQAQPAVSPASQGRPVTGKVTGPDGAGVPGVTVVVKGTTMGTNTDPDGSFKLDNVPESATLVVSAVGFKAQEIALNGRSQLAVALQDDVQALDDVVVVGYGTQRKSHLTGAVAKVTNESLNQIPVARPDQALIGKLAGVQISTPNAQAGSAPTIQVRGSASITAGSSPLIVVDGYPVPTDLSAIDMNDVESIEVLKDAASAAIYGSRGANGVIIVTTKSGKSGKTKFSFNSYAGLKETVKRMNLYDLDGWAAYVKAQNGDVLSPEIQTAQRFNGHTDAQDQVFRTGSMQSYQASVQGGGEAAKFFVSGSYLKDKGVVISNDYTKYNLRANVDFTLSKHFSAGVSLNPSYAEQGELAVSLHDAIRSIPGWLPIYTNEATAAATGKPIGSYQHQRDFDPTRNPAYLATGLPLISGSGNNNGVAQIEGQPRSNRELRTITNAFVKYNILEGLSLRSSLGFFSRNFDRTSFQTSYANNDFYTQGIAAARAATRATFAENRTLDVLNENIFNYRHEIGQHSFDAIAGYTVQNTNYYNSSGTASNFATDNIQTLNAGTVTAVSSSAEQNRLQSYLFRVNYSFRDTYLFSLGSRWDGSSRFGANNRWGYFPSASVGVRLTEMAFLKKSETVSELKLRASFGATGNNNIGNYSARATVSPAAAVLGSAEAATPAFNVSTYGNPDLGWERTLSLNVGADLGLFKDRLRLSVDAYEATTDQLLLNVPISSVTGYDSYLANRGKIRNRGLELEVTGRLIQTDKVAWSLTGVGAFVRNELVDFGGTQSLISTGDPKRVNYFLAQVGQPLVQFYGYEADRELSLKGSNYWPMSVAAERIFVKDLNGDGKITNDDRKVLGTPYPTFTWGLTNTFRYGAFDLSAVIQGSHGAKVFNIDPHYYEEQFSVTGASAYLAYTPAEQAFMRLKSETTYELQDASYIALRSLNVGYAVPKTLGSKLGMSNLRVYITTSNLFYHMAKNYTSLNPEGIAPDFADDPLKKGWQKGAYPVARTVAIGINAEF</sequence>
<evidence type="ECO:0000313" key="13">
    <source>
        <dbReference type="EMBL" id="MBO2011197.1"/>
    </source>
</evidence>
<dbReference type="EMBL" id="JAGETZ010000010">
    <property type="protein sequence ID" value="MBO2011197.1"/>
    <property type="molecule type" value="Genomic_DNA"/>
</dbReference>
<evidence type="ECO:0000256" key="3">
    <source>
        <dbReference type="ARBA" id="ARBA00022452"/>
    </source>
</evidence>
<dbReference type="InterPro" id="IPR008969">
    <property type="entry name" value="CarboxyPept-like_regulatory"/>
</dbReference>
<dbReference type="InterPro" id="IPR037066">
    <property type="entry name" value="Plug_dom_sf"/>
</dbReference>
<reference evidence="13 14" key="1">
    <citation type="submission" date="2021-03" db="EMBL/GenBank/DDBJ databases">
        <authorList>
            <person name="Kim M.K."/>
        </authorList>
    </citation>
    <scope>NUCLEOTIDE SEQUENCE [LARGE SCALE GENOMIC DNA]</scope>
    <source>
        <strain evidence="13 14">BT442</strain>
    </source>
</reference>
<dbReference type="SUPFAM" id="SSF56935">
    <property type="entry name" value="Porins"/>
    <property type="match status" value="1"/>
</dbReference>
<dbReference type="InterPro" id="IPR023997">
    <property type="entry name" value="TonB-dep_OMP_SusC/RagA_CS"/>
</dbReference>
<dbReference type="Pfam" id="PF13715">
    <property type="entry name" value="CarbopepD_reg_2"/>
    <property type="match status" value="1"/>
</dbReference>
<dbReference type="InterPro" id="IPR012910">
    <property type="entry name" value="Plug_dom"/>
</dbReference>
<feature type="signal peptide" evidence="10">
    <location>
        <begin position="1"/>
        <end position="25"/>
    </location>
</feature>
<keyword evidence="14" id="KW-1185">Reference proteome</keyword>
<evidence type="ECO:0000256" key="7">
    <source>
        <dbReference type="ARBA" id="ARBA00023237"/>
    </source>
</evidence>
<dbReference type="Proteomes" id="UP000664369">
    <property type="component" value="Unassembled WGS sequence"/>
</dbReference>
<keyword evidence="4 8" id="KW-0812">Transmembrane</keyword>
<evidence type="ECO:0000256" key="1">
    <source>
        <dbReference type="ARBA" id="ARBA00004571"/>
    </source>
</evidence>
<dbReference type="NCBIfam" id="TIGR04056">
    <property type="entry name" value="OMP_RagA_SusC"/>
    <property type="match status" value="1"/>
</dbReference>
<dbReference type="InterPro" id="IPR036942">
    <property type="entry name" value="Beta-barrel_TonB_sf"/>
</dbReference>
<dbReference type="NCBIfam" id="TIGR04057">
    <property type="entry name" value="SusC_RagA_signa"/>
    <property type="match status" value="1"/>
</dbReference>
<evidence type="ECO:0000256" key="2">
    <source>
        <dbReference type="ARBA" id="ARBA00022448"/>
    </source>
</evidence>
<evidence type="ECO:0000256" key="6">
    <source>
        <dbReference type="ARBA" id="ARBA00023136"/>
    </source>
</evidence>
<evidence type="ECO:0000259" key="12">
    <source>
        <dbReference type="Pfam" id="PF07715"/>
    </source>
</evidence>
<dbReference type="InterPro" id="IPR000531">
    <property type="entry name" value="Beta-barrel_TonB"/>
</dbReference>
<gene>
    <name evidence="13" type="ORF">J4E00_19195</name>
</gene>
<evidence type="ECO:0000256" key="10">
    <source>
        <dbReference type="SAM" id="SignalP"/>
    </source>
</evidence>
<feature type="domain" description="TonB-dependent receptor-like beta-barrel" evidence="11">
    <location>
        <begin position="413"/>
        <end position="861"/>
    </location>
</feature>
<comment type="caution">
    <text evidence="13">The sequence shown here is derived from an EMBL/GenBank/DDBJ whole genome shotgun (WGS) entry which is preliminary data.</text>
</comment>
<comment type="similarity">
    <text evidence="8 9">Belongs to the TonB-dependent receptor family.</text>
</comment>
<dbReference type="Gene3D" id="2.40.170.20">
    <property type="entry name" value="TonB-dependent receptor, beta-barrel domain"/>
    <property type="match status" value="1"/>
</dbReference>
<evidence type="ECO:0000256" key="8">
    <source>
        <dbReference type="PROSITE-ProRule" id="PRU01360"/>
    </source>
</evidence>
<keyword evidence="3 8" id="KW-1134">Transmembrane beta strand</keyword>
<dbReference type="Gene3D" id="2.170.130.10">
    <property type="entry name" value="TonB-dependent receptor, plug domain"/>
    <property type="match status" value="1"/>
</dbReference>
<feature type="domain" description="TonB-dependent receptor plug" evidence="12">
    <location>
        <begin position="130"/>
        <end position="236"/>
    </location>
</feature>
<dbReference type="Pfam" id="PF00593">
    <property type="entry name" value="TonB_dep_Rec_b-barrel"/>
    <property type="match status" value="1"/>
</dbReference>
<keyword evidence="2 8" id="KW-0813">Transport</keyword>
<keyword evidence="13" id="KW-0675">Receptor</keyword>
<evidence type="ECO:0000256" key="4">
    <source>
        <dbReference type="ARBA" id="ARBA00022692"/>
    </source>
</evidence>
<dbReference type="RefSeq" id="WP_208176893.1">
    <property type="nucleotide sequence ID" value="NZ_JAGETZ010000010.1"/>
</dbReference>
<evidence type="ECO:0000256" key="5">
    <source>
        <dbReference type="ARBA" id="ARBA00023077"/>
    </source>
</evidence>
<keyword evidence="7 8" id="KW-0998">Cell outer membrane</keyword>
<keyword evidence="5 9" id="KW-0798">TonB box</keyword>
<dbReference type="Gene3D" id="2.60.40.1120">
    <property type="entry name" value="Carboxypeptidase-like, regulatory domain"/>
    <property type="match status" value="1"/>
</dbReference>